<proteinExistence type="predicted"/>
<dbReference type="RefSeq" id="WP_165024497.1">
    <property type="nucleotide sequence ID" value="NZ_JAAKZF010000004.1"/>
</dbReference>
<gene>
    <name evidence="1" type="ORF">G6N73_05530</name>
</gene>
<dbReference type="InterPro" id="IPR012808">
    <property type="entry name" value="CHP02453"/>
</dbReference>
<evidence type="ECO:0000313" key="2">
    <source>
        <dbReference type="Proteomes" id="UP001642900"/>
    </source>
</evidence>
<dbReference type="Proteomes" id="UP001642900">
    <property type="component" value="Unassembled WGS sequence"/>
</dbReference>
<dbReference type="Pfam" id="PF09365">
    <property type="entry name" value="DUF2461"/>
    <property type="match status" value="1"/>
</dbReference>
<protein>
    <submittedName>
        <fullName evidence="1">DUF2461 domain-containing protein</fullName>
    </submittedName>
</protein>
<dbReference type="PIRSF" id="PIRSF028451">
    <property type="entry name" value="UCP028451"/>
    <property type="match status" value="1"/>
</dbReference>
<organism evidence="1 2">
    <name type="scientific">Allomesorhizobium camelthorni</name>
    <dbReference type="NCBI Taxonomy" id="475069"/>
    <lineage>
        <taxon>Bacteria</taxon>
        <taxon>Pseudomonadati</taxon>
        <taxon>Pseudomonadota</taxon>
        <taxon>Alphaproteobacteria</taxon>
        <taxon>Hyphomicrobiales</taxon>
        <taxon>Phyllobacteriaceae</taxon>
        <taxon>Allomesorhizobium</taxon>
    </lineage>
</organism>
<keyword evidence="2" id="KW-1185">Reference proteome</keyword>
<dbReference type="EMBL" id="JAAKZF010000004">
    <property type="protein sequence ID" value="NGO50644.1"/>
    <property type="molecule type" value="Genomic_DNA"/>
</dbReference>
<dbReference type="InterPro" id="IPR015996">
    <property type="entry name" value="UCP028451"/>
</dbReference>
<name>A0A6G4W7W1_9HYPH</name>
<comment type="caution">
    <text evidence="1">The sequence shown here is derived from an EMBL/GenBank/DDBJ whole genome shotgun (WGS) entry which is preliminary data.</text>
</comment>
<accession>A0A6G4W7W1</accession>
<dbReference type="PANTHER" id="PTHR36452">
    <property type="entry name" value="CHROMOSOME 12, WHOLE GENOME SHOTGUN SEQUENCE"/>
    <property type="match status" value="1"/>
</dbReference>
<dbReference type="PANTHER" id="PTHR36452:SF1">
    <property type="entry name" value="DUF2461 DOMAIN-CONTAINING PROTEIN"/>
    <property type="match status" value="1"/>
</dbReference>
<reference evidence="1 2" key="1">
    <citation type="submission" date="2020-02" db="EMBL/GenBank/DDBJ databases">
        <title>Genome sequence of strain CCNWXJ40-4.</title>
        <authorList>
            <person name="Gao J."/>
            <person name="Sun J."/>
        </authorList>
    </citation>
    <scope>NUCLEOTIDE SEQUENCE [LARGE SCALE GENOMIC DNA]</scope>
    <source>
        <strain evidence="1 2">CCNWXJ 40-4</strain>
    </source>
</reference>
<dbReference type="AlphaFoldDB" id="A0A6G4W7W1"/>
<dbReference type="NCBIfam" id="TIGR02453">
    <property type="entry name" value="TIGR02453 family protein"/>
    <property type="match status" value="1"/>
</dbReference>
<sequence>MTGMEFSRFPDETLTFLRGIAHNNSRDWFEANRALYEAGYVEPARRFVETVGPKLAGVSQSVRYEPKVNGSISRINRDIRFSRDKRPYKDHLDIWFWHGDKKGWDRPGFYLRIAPEAIFIGSGMHVLKDEMLERFRSAALDERSGRELAEIAASVAAAGYEIGGATRKSVPRGYDGTHERARFLLHEGLYAGKELPAEEATTPGFAERALAHFAAAWPVGKWLLDKVVG</sequence>
<evidence type="ECO:0000313" key="1">
    <source>
        <dbReference type="EMBL" id="NGO50644.1"/>
    </source>
</evidence>